<dbReference type="OrthoDB" id="9776368at2"/>
<evidence type="ECO:0000256" key="1">
    <source>
        <dbReference type="ARBA" id="ARBA00000830"/>
    </source>
</evidence>
<dbReference type="UniPathway" id="UPA00865">
    <property type="reaction ID" value="UER00834"/>
</dbReference>
<evidence type="ECO:0000256" key="6">
    <source>
        <dbReference type="ARBA" id="ARBA00022723"/>
    </source>
</evidence>
<dbReference type="InterPro" id="IPR037512">
    <property type="entry name" value="PGPase_prok"/>
</dbReference>
<evidence type="ECO:0000256" key="8">
    <source>
        <dbReference type="ARBA" id="ARBA00022842"/>
    </source>
</evidence>
<dbReference type="NCBIfam" id="TIGR01449">
    <property type="entry name" value="PGP_bact"/>
    <property type="match status" value="1"/>
</dbReference>
<dbReference type="InterPro" id="IPR036412">
    <property type="entry name" value="HAD-like_sf"/>
</dbReference>
<keyword evidence="12" id="KW-1185">Reference proteome</keyword>
<dbReference type="STRING" id="716816.BST96_09355"/>
<dbReference type="GO" id="GO:0005829">
    <property type="term" value="C:cytosol"/>
    <property type="evidence" value="ECO:0007669"/>
    <property type="project" value="TreeGrafter"/>
</dbReference>
<dbReference type="HAMAP" id="MF_00495">
    <property type="entry name" value="GPH_hydrolase_bact"/>
    <property type="match status" value="1"/>
</dbReference>
<dbReference type="GO" id="GO:0046872">
    <property type="term" value="F:metal ion binding"/>
    <property type="evidence" value="ECO:0007669"/>
    <property type="project" value="UniProtKB-KW"/>
</dbReference>
<dbReference type="PRINTS" id="PR00413">
    <property type="entry name" value="HADHALOGNASE"/>
</dbReference>
<dbReference type="EMBL" id="CP019343">
    <property type="protein sequence ID" value="ARN76352.1"/>
    <property type="molecule type" value="Genomic_DNA"/>
</dbReference>
<evidence type="ECO:0000256" key="5">
    <source>
        <dbReference type="ARBA" id="ARBA00013078"/>
    </source>
</evidence>
<name>A0A1X9NJ12_9GAMM</name>
<dbReference type="InterPro" id="IPR050155">
    <property type="entry name" value="HAD-like_hydrolase_sf"/>
</dbReference>
<dbReference type="InterPro" id="IPR023198">
    <property type="entry name" value="PGP-like_dom2"/>
</dbReference>
<proteinExistence type="inferred from homology"/>
<dbReference type="Gene3D" id="3.40.50.1000">
    <property type="entry name" value="HAD superfamily/HAD-like"/>
    <property type="match status" value="1"/>
</dbReference>
<evidence type="ECO:0000256" key="3">
    <source>
        <dbReference type="ARBA" id="ARBA00004818"/>
    </source>
</evidence>
<dbReference type="Pfam" id="PF13419">
    <property type="entry name" value="HAD_2"/>
    <property type="match status" value="1"/>
</dbReference>
<keyword evidence="8 10" id="KW-0460">Magnesium</keyword>
<dbReference type="AlphaFoldDB" id="A0A1X9NJ12"/>
<dbReference type="NCBIfam" id="NF009695">
    <property type="entry name" value="PRK13222.1-2"/>
    <property type="match status" value="1"/>
</dbReference>
<dbReference type="CDD" id="cd16417">
    <property type="entry name" value="HAD_PGPase"/>
    <property type="match status" value="1"/>
</dbReference>
<feature type="binding site" evidence="10">
    <location>
        <position position="15"/>
    </location>
    <ligand>
        <name>Mg(2+)</name>
        <dbReference type="ChEBI" id="CHEBI:18420"/>
    </ligand>
</feature>
<comment type="pathway">
    <text evidence="3 10">Organic acid metabolism; glycolate biosynthesis; glycolate from 2-phosphoglycolate: step 1/1.</text>
</comment>
<feature type="active site" description="Nucleophile" evidence="10">
    <location>
        <position position="15"/>
    </location>
</feature>
<dbReference type="PANTHER" id="PTHR43434:SF1">
    <property type="entry name" value="PHOSPHOGLYCOLATE PHOSPHATASE"/>
    <property type="match status" value="1"/>
</dbReference>
<dbReference type="GO" id="GO:0046295">
    <property type="term" value="P:glycolate biosynthetic process"/>
    <property type="evidence" value="ECO:0007669"/>
    <property type="project" value="UniProtKB-UniRule"/>
</dbReference>
<dbReference type="NCBIfam" id="TIGR01509">
    <property type="entry name" value="HAD-SF-IA-v3"/>
    <property type="match status" value="1"/>
</dbReference>
<keyword evidence="9 10" id="KW-0119">Carbohydrate metabolism</keyword>
<protein>
    <recommendedName>
        <fullName evidence="5 10">Phosphoglycolate phosphatase</fullName>
        <shortName evidence="10">PGP</shortName>
        <shortName evidence="10">PGPase</shortName>
        <ecNumber evidence="5 10">3.1.3.18</ecNumber>
    </recommendedName>
</protein>
<evidence type="ECO:0000256" key="9">
    <source>
        <dbReference type="ARBA" id="ARBA00023277"/>
    </source>
</evidence>
<dbReference type="KEGG" id="osg:BST96_09355"/>
<sequence length="228" mass="24346">MRLLNSLQPQAVLFDLDGTLVDSVPDLACAVDTAFTGLGFAAPGEDRVRGWVGNGALTLIERALADLLATDTVDPQLLQQAHQQFLFHYAVVNGKASRLYPGVADTLEHLQQQNIPMAVVTNKPIEFVPGLLSGLGIGQYFNVLVGGECTHEKKPSPQPLFYACRLLQVEPSMCLMVGDSKHDIKAAKAAGMSVVAVDYGYNHGEAIALSEPDLIVDCFSAVLSLIAA</sequence>
<reference evidence="11 12" key="1">
    <citation type="submission" date="2016-11" db="EMBL/GenBank/DDBJ databases">
        <title>Trade-off between light-utilization and light-protection in marine flavobacteria.</title>
        <authorList>
            <person name="Kumagai Y."/>
        </authorList>
    </citation>
    <scope>NUCLEOTIDE SEQUENCE [LARGE SCALE GENOMIC DNA]</scope>
    <source>
        <strain evidence="11 12">NBRC 107125</strain>
    </source>
</reference>
<evidence type="ECO:0000256" key="10">
    <source>
        <dbReference type="HAMAP-Rule" id="MF_00495"/>
    </source>
</evidence>
<keyword evidence="6 10" id="KW-0479">Metal-binding</keyword>
<dbReference type="Proteomes" id="UP000193450">
    <property type="component" value="Chromosome"/>
</dbReference>
<dbReference type="NCBIfam" id="TIGR01549">
    <property type="entry name" value="HAD-SF-IA-v1"/>
    <property type="match status" value="1"/>
</dbReference>
<dbReference type="SFLD" id="SFLDG01135">
    <property type="entry name" value="C1.5.6:_HAD__Beta-PGM__Phospha"/>
    <property type="match status" value="1"/>
</dbReference>
<comment type="function">
    <text evidence="10">Specifically catalyzes the dephosphorylation of 2-phosphoglycolate. Is involved in the dissimilation of the intracellular 2-phosphoglycolate formed during the DNA repair of 3'-phosphoglycolate ends, a major class of DNA lesions induced by oxidative stress.</text>
</comment>
<comment type="similarity">
    <text evidence="4 10">Belongs to the HAD-like hydrolase superfamily. CbbY/CbbZ/Gph/YieH family.</text>
</comment>
<keyword evidence="7 10" id="KW-0378">Hydrolase</keyword>
<evidence type="ECO:0000256" key="2">
    <source>
        <dbReference type="ARBA" id="ARBA00001946"/>
    </source>
</evidence>
<accession>A0A1X9NJ12</accession>
<evidence type="ECO:0000256" key="7">
    <source>
        <dbReference type="ARBA" id="ARBA00022801"/>
    </source>
</evidence>
<dbReference type="GO" id="GO:0008967">
    <property type="term" value="F:phosphoglycolate phosphatase activity"/>
    <property type="evidence" value="ECO:0007669"/>
    <property type="project" value="UniProtKB-UniRule"/>
</dbReference>
<organism evidence="11 12">
    <name type="scientific">Oceanicoccus sagamiensis</name>
    <dbReference type="NCBI Taxonomy" id="716816"/>
    <lineage>
        <taxon>Bacteria</taxon>
        <taxon>Pseudomonadati</taxon>
        <taxon>Pseudomonadota</taxon>
        <taxon>Gammaproteobacteria</taxon>
        <taxon>Cellvibrionales</taxon>
        <taxon>Spongiibacteraceae</taxon>
        <taxon>Oceanicoccus</taxon>
    </lineage>
</organism>
<evidence type="ECO:0000313" key="11">
    <source>
        <dbReference type="EMBL" id="ARN76352.1"/>
    </source>
</evidence>
<dbReference type="InterPro" id="IPR023214">
    <property type="entry name" value="HAD_sf"/>
</dbReference>
<comment type="catalytic activity">
    <reaction evidence="1 10">
        <text>2-phosphoglycolate + H2O = glycolate + phosphate</text>
        <dbReference type="Rhea" id="RHEA:14369"/>
        <dbReference type="ChEBI" id="CHEBI:15377"/>
        <dbReference type="ChEBI" id="CHEBI:29805"/>
        <dbReference type="ChEBI" id="CHEBI:43474"/>
        <dbReference type="ChEBI" id="CHEBI:58033"/>
        <dbReference type="EC" id="3.1.3.18"/>
    </reaction>
</comment>
<dbReference type="SUPFAM" id="SSF56784">
    <property type="entry name" value="HAD-like"/>
    <property type="match status" value="1"/>
</dbReference>
<dbReference type="GO" id="GO:0005975">
    <property type="term" value="P:carbohydrate metabolic process"/>
    <property type="evidence" value="ECO:0007669"/>
    <property type="project" value="InterPro"/>
</dbReference>
<dbReference type="InterPro" id="IPR006439">
    <property type="entry name" value="HAD-SF_hydro_IA"/>
</dbReference>
<dbReference type="FunFam" id="3.40.50.1000:FF:000022">
    <property type="entry name" value="Phosphoglycolate phosphatase"/>
    <property type="match status" value="1"/>
</dbReference>
<feature type="binding site" evidence="10">
    <location>
        <position position="17"/>
    </location>
    <ligand>
        <name>Mg(2+)</name>
        <dbReference type="ChEBI" id="CHEBI:18420"/>
    </ligand>
</feature>
<evidence type="ECO:0000256" key="4">
    <source>
        <dbReference type="ARBA" id="ARBA00006171"/>
    </source>
</evidence>
<dbReference type="PANTHER" id="PTHR43434">
    <property type="entry name" value="PHOSPHOGLYCOLATE PHOSPHATASE"/>
    <property type="match status" value="1"/>
</dbReference>
<evidence type="ECO:0000313" key="12">
    <source>
        <dbReference type="Proteomes" id="UP000193450"/>
    </source>
</evidence>
<dbReference type="InterPro" id="IPR041492">
    <property type="entry name" value="HAD_2"/>
</dbReference>
<dbReference type="Gene3D" id="1.10.150.240">
    <property type="entry name" value="Putative phosphatase, domain 2"/>
    <property type="match status" value="1"/>
</dbReference>
<dbReference type="SFLD" id="SFLDG01129">
    <property type="entry name" value="C1.5:_HAD__Beta-PGM__Phosphata"/>
    <property type="match status" value="1"/>
</dbReference>
<feature type="binding site" evidence="10">
    <location>
        <position position="179"/>
    </location>
    <ligand>
        <name>Mg(2+)</name>
        <dbReference type="ChEBI" id="CHEBI:18420"/>
    </ligand>
</feature>
<dbReference type="SFLD" id="SFLDS00003">
    <property type="entry name" value="Haloacid_Dehalogenase"/>
    <property type="match status" value="1"/>
</dbReference>
<comment type="cofactor">
    <cofactor evidence="2 10">
        <name>Mg(2+)</name>
        <dbReference type="ChEBI" id="CHEBI:18420"/>
    </cofactor>
</comment>
<dbReference type="EC" id="3.1.3.18" evidence="5 10"/>
<gene>
    <name evidence="11" type="ORF">BST96_09355</name>
</gene>
<dbReference type="GO" id="GO:0006281">
    <property type="term" value="P:DNA repair"/>
    <property type="evidence" value="ECO:0007669"/>
    <property type="project" value="TreeGrafter"/>
</dbReference>